<sequence>MNRNYDIDSILAEIKNKKSGRAPSTPQRTAYAREERDDNTYDEQYSARHSSSRAQRGDYEDDYAQERPVRRPAPRRGEEYEEYYEEERPVRRSAPRRAEEYEDYYEQERPVRRPAVPHRAEEYDNYYEEQRPVRRPVTRRPVEYEGYYEEERPVRRSAPSRVDYDERYEEDYRRPAPPQIQQYDEKYEQNPSVGKRIMHRSREEEIYEPASAIYAVAGEDMEDDPPTAQPHPQERTVPYSNKASRKEIENDDFMMKYSGLSSIGSGTRKTFRTDRESIRSNFGSAAEPPAKSTRIKAPKKSPTAPEESVPVPKPELKGGFRFNPSADFSVQENDEASGEFTRLDLPISNSDDRFTGSDFDNTRSLPTGLNLKEQDSDVIGNGAPVIDGDIPEPQDESSARMELEEYNSPSEAAEVKADLDTLRSNLLMRFIMTIVCSIGLLYLGLSQTLPVPVPEMISATGAPAVFVIVNMVLLIAATLACHSTISNGVVGLFTLKANNDSLAALAVLASVMQGVSLILNPSSLADSNIHLYFSVSAIGLMFNTVGKMFTVGRITGNFRFISSSVAKYTVQTLNKRELGREFTWDMNIDEPHISYSTPTDFAEEFIRQSYADDTTDNIAKITVPIIFAGSVVVAVMSYIFNKDMFIALSTFAAILAIASPITATIVGSLPLHKAYRSLSEFGAVLSGYNAVERFSDTNVILADACELFTNDEVLLHNIKTFEKNRIDEAILDASSVLCMCNGAVKNIFLRIIQGNTKMLKPVENLVYEDAMGISGWVGGKRVLIGNSELMKHHGIDTPSKDYEAKYRTEDRDILYLANSGELTAMFVISYVRNEEVDVALGDLERKGISVVVKSVDPNLTAAKIARIYDLPEEMIRILPAKLHSSFDAIHHEKSSNKGYIVHSGNFAGFAIAVSAASSVKIATNIGLIVQIVGMILGYTLITFFSFMGSMAQATMVTVLIYQAVWGVAVWLFSALRRI</sequence>
<proteinExistence type="predicted"/>
<dbReference type="Gene3D" id="3.40.50.1000">
    <property type="entry name" value="HAD superfamily/HAD-like"/>
    <property type="match status" value="1"/>
</dbReference>
<feature type="transmembrane region" description="Helical" evidence="3">
    <location>
        <begin position="927"/>
        <end position="947"/>
    </location>
</feature>
<feature type="transmembrane region" description="Helical" evidence="3">
    <location>
        <begin position="646"/>
        <end position="669"/>
    </location>
</feature>
<name>A0A1H8AA91_9FIRM</name>
<dbReference type="InterPro" id="IPR023214">
    <property type="entry name" value="HAD_sf"/>
</dbReference>
<dbReference type="GO" id="GO:0016020">
    <property type="term" value="C:membrane"/>
    <property type="evidence" value="ECO:0007669"/>
    <property type="project" value="TreeGrafter"/>
</dbReference>
<dbReference type="GO" id="GO:0055070">
    <property type="term" value="P:copper ion homeostasis"/>
    <property type="evidence" value="ECO:0007669"/>
    <property type="project" value="TreeGrafter"/>
</dbReference>
<keyword evidence="3" id="KW-1133">Transmembrane helix</keyword>
<keyword evidence="3" id="KW-0472">Membrane</keyword>
<feature type="region of interest" description="Disordered" evidence="2">
    <location>
        <begin position="217"/>
        <end position="319"/>
    </location>
</feature>
<evidence type="ECO:0000313" key="4">
    <source>
        <dbReference type="EMBL" id="SEM66718.1"/>
    </source>
</evidence>
<dbReference type="GO" id="GO:0000166">
    <property type="term" value="F:nucleotide binding"/>
    <property type="evidence" value="ECO:0007669"/>
    <property type="project" value="InterPro"/>
</dbReference>
<feature type="transmembrane region" description="Helical" evidence="3">
    <location>
        <begin position="953"/>
        <end position="975"/>
    </location>
</feature>
<evidence type="ECO:0000256" key="2">
    <source>
        <dbReference type="SAM" id="MobiDB-lite"/>
    </source>
</evidence>
<feature type="transmembrane region" description="Helical" evidence="3">
    <location>
        <begin position="621"/>
        <end position="640"/>
    </location>
</feature>
<dbReference type="Gene3D" id="3.40.1110.10">
    <property type="entry name" value="Calcium-transporting ATPase, cytoplasmic domain N"/>
    <property type="match status" value="1"/>
</dbReference>
<dbReference type="STRING" id="474960.SAMN05216180_1175"/>
<organism evidence="4 5">
    <name type="scientific">Hydrogenoanaerobacterium saccharovorans</name>
    <dbReference type="NCBI Taxonomy" id="474960"/>
    <lineage>
        <taxon>Bacteria</taxon>
        <taxon>Bacillati</taxon>
        <taxon>Bacillota</taxon>
        <taxon>Clostridia</taxon>
        <taxon>Eubacteriales</taxon>
        <taxon>Oscillospiraceae</taxon>
        <taxon>Hydrogenoanaerobacterium</taxon>
    </lineage>
</organism>
<reference evidence="4 5" key="1">
    <citation type="submission" date="2016-10" db="EMBL/GenBank/DDBJ databases">
        <authorList>
            <person name="de Groot N.N."/>
        </authorList>
    </citation>
    <scope>NUCLEOTIDE SEQUENCE [LARGE SCALE GENOMIC DNA]</scope>
    <source>
        <strain evidence="4 5">CGMCC 1.5070</strain>
    </source>
</reference>
<keyword evidence="3" id="KW-0812">Transmembrane</keyword>
<feature type="transmembrane region" description="Helical" evidence="3">
    <location>
        <begin position="531"/>
        <end position="550"/>
    </location>
</feature>
<evidence type="ECO:0000256" key="3">
    <source>
        <dbReference type="SAM" id="Phobius"/>
    </source>
</evidence>
<dbReference type="PANTHER" id="PTHR43520:SF8">
    <property type="entry name" value="P-TYPE CU(+) TRANSPORTER"/>
    <property type="match status" value="1"/>
</dbReference>
<feature type="compositionally biased region" description="Basic and acidic residues" evidence="2">
    <location>
        <begin position="118"/>
        <end position="132"/>
    </location>
</feature>
<dbReference type="Proteomes" id="UP000199158">
    <property type="component" value="Unassembled WGS sequence"/>
</dbReference>
<dbReference type="PANTHER" id="PTHR43520">
    <property type="entry name" value="ATP7, ISOFORM B"/>
    <property type="match status" value="1"/>
</dbReference>
<accession>A0A1H8AA91</accession>
<dbReference type="InterPro" id="IPR023299">
    <property type="entry name" value="ATPase_P-typ_cyto_dom_N"/>
</dbReference>
<feature type="transmembrane region" description="Helical" evidence="3">
    <location>
        <begin position="457"/>
        <end position="481"/>
    </location>
</feature>
<gene>
    <name evidence="4" type="ORF">SAMN05216180_1175</name>
</gene>
<dbReference type="GO" id="GO:0005507">
    <property type="term" value="F:copper ion binding"/>
    <property type="evidence" value="ECO:0007669"/>
    <property type="project" value="TreeGrafter"/>
</dbReference>
<dbReference type="EMBL" id="FOCG01000001">
    <property type="protein sequence ID" value="SEM66718.1"/>
    <property type="molecule type" value="Genomic_DNA"/>
</dbReference>
<protein>
    <recommendedName>
        <fullName evidence="6">Cu+-exporting ATPase</fullName>
    </recommendedName>
</protein>
<keyword evidence="5" id="KW-1185">Reference proteome</keyword>
<feature type="compositionally biased region" description="Basic and acidic residues" evidence="2">
    <location>
        <begin position="162"/>
        <end position="174"/>
    </location>
</feature>
<dbReference type="OrthoDB" id="1862699at2"/>
<evidence type="ECO:0000313" key="5">
    <source>
        <dbReference type="Proteomes" id="UP000199158"/>
    </source>
</evidence>
<feature type="transmembrane region" description="Helical" evidence="3">
    <location>
        <begin position="502"/>
        <end position="519"/>
    </location>
</feature>
<dbReference type="GO" id="GO:0043682">
    <property type="term" value="F:P-type divalent copper transporter activity"/>
    <property type="evidence" value="ECO:0007669"/>
    <property type="project" value="TreeGrafter"/>
</dbReference>
<feature type="region of interest" description="Disordered" evidence="2">
    <location>
        <begin position="16"/>
        <end position="192"/>
    </location>
</feature>
<evidence type="ECO:0008006" key="6">
    <source>
        <dbReference type="Google" id="ProtNLM"/>
    </source>
</evidence>
<dbReference type="AlphaFoldDB" id="A0A1H8AA91"/>
<keyword evidence="1" id="KW-1278">Translocase</keyword>
<feature type="transmembrane region" description="Helical" evidence="3">
    <location>
        <begin position="426"/>
        <end position="445"/>
    </location>
</feature>
<dbReference type="RefSeq" id="WP_092752577.1">
    <property type="nucleotide sequence ID" value="NZ_FOCG01000001.1"/>
</dbReference>
<evidence type="ECO:0000256" key="1">
    <source>
        <dbReference type="ARBA" id="ARBA00022967"/>
    </source>
</evidence>
<feature type="compositionally biased region" description="Polar residues" evidence="2">
    <location>
        <begin position="259"/>
        <end position="268"/>
    </location>
</feature>